<dbReference type="RefSeq" id="WP_126051462.1">
    <property type="nucleotide sequence ID" value="NZ_QYTV02000006.1"/>
</dbReference>
<dbReference type="AlphaFoldDB" id="A0A429XX58"/>
<organism evidence="1 2">
    <name type="scientific">Siminovitchia acidinfaciens</name>
    <dbReference type="NCBI Taxonomy" id="2321395"/>
    <lineage>
        <taxon>Bacteria</taxon>
        <taxon>Bacillati</taxon>
        <taxon>Bacillota</taxon>
        <taxon>Bacilli</taxon>
        <taxon>Bacillales</taxon>
        <taxon>Bacillaceae</taxon>
        <taxon>Siminovitchia</taxon>
    </lineage>
</organism>
<gene>
    <name evidence="1" type="ORF">D4T97_014475</name>
</gene>
<comment type="caution">
    <text evidence="1">The sequence shown here is derived from an EMBL/GenBank/DDBJ whole genome shotgun (WGS) entry which is preliminary data.</text>
</comment>
<reference evidence="1" key="1">
    <citation type="submission" date="2018-12" db="EMBL/GenBank/DDBJ databases">
        <authorList>
            <person name="Sun L."/>
            <person name="Chen Z."/>
        </authorList>
    </citation>
    <scope>NUCLEOTIDE SEQUENCE [LARGE SCALE GENOMIC DNA]</scope>
    <source>
        <strain evidence="1">3-2-2</strain>
    </source>
</reference>
<name>A0A429XX58_9BACI</name>
<dbReference type="EMBL" id="QYTV02000006">
    <property type="protein sequence ID" value="RST73081.1"/>
    <property type="molecule type" value="Genomic_DNA"/>
</dbReference>
<accession>A0A429XX58</accession>
<evidence type="ECO:0008006" key="3">
    <source>
        <dbReference type="Google" id="ProtNLM"/>
    </source>
</evidence>
<proteinExistence type="predicted"/>
<dbReference type="OrthoDB" id="2357456at2"/>
<evidence type="ECO:0000313" key="2">
    <source>
        <dbReference type="Proteomes" id="UP000287156"/>
    </source>
</evidence>
<protein>
    <recommendedName>
        <fullName evidence="3">DUF1641 domain-containing protein</fullName>
    </recommendedName>
</protein>
<dbReference type="Proteomes" id="UP000287156">
    <property type="component" value="Unassembled WGS sequence"/>
</dbReference>
<evidence type="ECO:0000313" key="1">
    <source>
        <dbReference type="EMBL" id="RST73081.1"/>
    </source>
</evidence>
<keyword evidence="2" id="KW-1185">Reference proteome</keyword>
<sequence length="187" mass="21881">METALENKNLIEKLNNPETTDSLERLLDRLPGIVEKVDKLDQLLTTVEAVLEDESAMEKLKMKIDHTNIDVNTLETGLHLLEKLPFLLHATEKFEHVALFMEEVTKDEKSMRYLIEQAEGHLQPLKERISTSKQVWETIKIDAEKNRRQITLFTVMKWMKEPQVQRVLSYVQAFINAVPNKEKRKED</sequence>